<comment type="caution">
    <text evidence="11">The sequence shown here is derived from an EMBL/GenBank/DDBJ whole genome shotgun (WGS) entry which is preliminary data.</text>
</comment>
<keyword evidence="4" id="KW-1003">Cell membrane</keyword>
<keyword evidence="12" id="KW-1185">Reference proteome</keyword>
<dbReference type="PANTHER" id="PTHR33909:SF1">
    <property type="entry name" value="SEC TRANSLOCON ACCESSORY COMPLEX SUBUNIT YAJC"/>
    <property type="match status" value="1"/>
</dbReference>
<evidence type="ECO:0000256" key="10">
    <source>
        <dbReference type="SAM" id="Phobius"/>
    </source>
</evidence>
<evidence type="ECO:0000256" key="7">
    <source>
        <dbReference type="ARBA" id="ARBA00022989"/>
    </source>
</evidence>
<dbReference type="GO" id="GO:0005886">
    <property type="term" value="C:plasma membrane"/>
    <property type="evidence" value="ECO:0007669"/>
    <property type="project" value="UniProtKB-SubCell"/>
</dbReference>
<dbReference type="InterPro" id="IPR003849">
    <property type="entry name" value="Preprotein_translocase_YajC"/>
</dbReference>
<dbReference type="NCBIfam" id="TIGR00739">
    <property type="entry name" value="yajC"/>
    <property type="match status" value="1"/>
</dbReference>
<proteinExistence type="inferred from homology"/>
<gene>
    <name evidence="11" type="ORF">BN12_680005</name>
</gene>
<keyword evidence="9 10" id="KW-0472">Membrane</keyword>
<dbReference type="Pfam" id="PF02699">
    <property type="entry name" value="YajC"/>
    <property type="match status" value="1"/>
</dbReference>
<evidence type="ECO:0000256" key="1">
    <source>
        <dbReference type="ARBA" id="ARBA00004162"/>
    </source>
</evidence>
<keyword evidence="6" id="KW-0653">Protein transport</keyword>
<evidence type="ECO:0000256" key="5">
    <source>
        <dbReference type="ARBA" id="ARBA00022692"/>
    </source>
</evidence>
<evidence type="ECO:0000256" key="9">
    <source>
        <dbReference type="ARBA" id="ARBA00023136"/>
    </source>
</evidence>
<comment type="similarity">
    <text evidence="2">Belongs to the YajC family.</text>
</comment>
<evidence type="ECO:0000256" key="8">
    <source>
        <dbReference type="ARBA" id="ARBA00023010"/>
    </source>
</evidence>
<dbReference type="STRING" id="1194083.BN12_680005"/>
<comment type="subcellular location">
    <subcellularLocation>
        <location evidence="1">Cell membrane</location>
        <topology evidence="1">Single-pass membrane protein</topology>
    </subcellularLocation>
</comment>
<reference evidence="11 12" key="1">
    <citation type="journal article" date="2013" name="ISME J.">
        <title>A metabolic model for members of the genus Tetrasphaera involved in enhanced biological phosphorus removal.</title>
        <authorList>
            <person name="Kristiansen R."/>
            <person name="Nguyen H.T.T."/>
            <person name="Saunders A.M."/>
            <person name="Nielsen J.L."/>
            <person name="Wimmer R."/>
            <person name="Le V.Q."/>
            <person name="McIlroy S.J."/>
            <person name="Petrovski S."/>
            <person name="Seviour R.J."/>
            <person name="Calteau A."/>
            <person name="Nielsen K.L."/>
            <person name="Nielsen P.H."/>
        </authorList>
    </citation>
    <scope>NUCLEOTIDE SEQUENCE [LARGE SCALE GENOMIC DNA]</scope>
    <source>
        <strain evidence="11 12">T1-X7</strain>
    </source>
</reference>
<evidence type="ECO:0000256" key="3">
    <source>
        <dbReference type="ARBA" id="ARBA00022448"/>
    </source>
</evidence>
<feature type="transmembrane region" description="Helical" evidence="10">
    <location>
        <begin position="6"/>
        <end position="23"/>
    </location>
</feature>
<name>A0A077M7D8_9MICO</name>
<accession>A0A077M7D8</accession>
<evidence type="ECO:0000313" key="11">
    <source>
        <dbReference type="EMBL" id="CCH79970.1"/>
    </source>
</evidence>
<dbReference type="AlphaFoldDB" id="A0A077M7D8"/>
<dbReference type="PANTHER" id="PTHR33909">
    <property type="entry name" value="SEC TRANSLOCON ACCESSORY COMPLEX SUBUNIT YAJC"/>
    <property type="match status" value="1"/>
</dbReference>
<evidence type="ECO:0000313" key="12">
    <source>
        <dbReference type="Proteomes" id="UP000035721"/>
    </source>
</evidence>
<dbReference type="Proteomes" id="UP000035721">
    <property type="component" value="Unassembled WGS sequence"/>
</dbReference>
<dbReference type="EMBL" id="CAJB01000401">
    <property type="protein sequence ID" value="CCH79970.1"/>
    <property type="molecule type" value="Genomic_DNA"/>
</dbReference>
<evidence type="ECO:0000256" key="4">
    <source>
        <dbReference type="ARBA" id="ARBA00022475"/>
    </source>
</evidence>
<dbReference type="PRINTS" id="PR01853">
    <property type="entry name" value="YAJCTRNLCASE"/>
</dbReference>
<dbReference type="RefSeq" id="WP_048551972.1">
    <property type="nucleotide sequence ID" value="NZ_HF570958.1"/>
</dbReference>
<protein>
    <submittedName>
        <fullName evidence="11">Protein export protein SecD</fullName>
    </submittedName>
</protein>
<keyword evidence="5 10" id="KW-0812">Transmembrane</keyword>
<keyword evidence="8" id="KW-0811">Translocation</keyword>
<evidence type="ECO:0000256" key="6">
    <source>
        <dbReference type="ARBA" id="ARBA00022927"/>
    </source>
</evidence>
<organism evidence="11 12">
    <name type="scientific">Nostocoides japonicum T1-X7</name>
    <dbReference type="NCBI Taxonomy" id="1194083"/>
    <lineage>
        <taxon>Bacteria</taxon>
        <taxon>Bacillati</taxon>
        <taxon>Actinomycetota</taxon>
        <taxon>Actinomycetes</taxon>
        <taxon>Micrococcales</taxon>
        <taxon>Intrasporangiaceae</taxon>
        <taxon>Nostocoides</taxon>
    </lineage>
</organism>
<dbReference type="SMART" id="SM01323">
    <property type="entry name" value="YajC"/>
    <property type="match status" value="1"/>
</dbReference>
<sequence length="86" mass="9261">MHAGLGNLLILALPFLLLVFLFWSQRKRQQQAVQLQSSIAVGDQVVTTSGLFGTVTQLSDATADLEIAPGVVVRWDRRAIGSKVAA</sequence>
<keyword evidence="3" id="KW-0813">Transport</keyword>
<dbReference type="GO" id="GO:0015031">
    <property type="term" value="P:protein transport"/>
    <property type="evidence" value="ECO:0007669"/>
    <property type="project" value="UniProtKB-KW"/>
</dbReference>
<dbReference type="OrthoDB" id="2200301at2"/>
<evidence type="ECO:0000256" key="2">
    <source>
        <dbReference type="ARBA" id="ARBA00006742"/>
    </source>
</evidence>
<keyword evidence="7 10" id="KW-1133">Transmembrane helix</keyword>